<name>A0A2G2YSE9_CAPAN</name>
<organism evidence="3 4">
    <name type="scientific">Capsicum annuum</name>
    <name type="common">Capsicum pepper</name>
    <dbReference type="NCBI Taxonomy" id="4072"/>
    <lineage>
        <taxon>Eukaryota</taxon>
        <taxon>Viridiplantae</taxon>
        <taxon>Streptophyta</taxon>
        <taxon>Embryophyta</taxon>
        <taxon>Tracheophyta</taxon>
        <taxon>Spermatophyta</taxon>
        <taxon>Magnoliopsida</taxon>
        <taxon>eudicotyledons</taxon>
        <taxon>Gunneridae</taxon>
        <taxon>Pentapetalae</taxon>
        <taxon>asterids</taxon>
        <taxon>lamiids</taxon>
        <taxon>Solanales</taxon>
        <taxon>Solanaceae</taxon>
        <taxon>Solanoideae</taxon>
        <taxon>Capsiceae</taxon>
        <taxon>Capsicum</taxon>
    </lineage>
</organism>
<dbReference type="GO" id="GO:0061630">
    <property type="term" value="F:ubiquitin protein ligase activity"/>
    <property type="evidence" value="ECO:0007669"/>
    <property type="project" value="InterPro"/>
</dbReference>
<reference evidence="3 4" key="2">
    <citation type="journal article" date="2017" name="Genome Biol.">
        <title>New reference genome sequences of hot pepper reveal the massive evolution of plant disease-resistance genes by retroduplication.</title>
        <authorList>
            <person name="Kim S."/>
            <person name="Park J."/>
            <person name="Yeom S.I."/>
            <person name="Kim Y.M."/>
            <person name="Seo E."/>
            <person name="Kim K.T."/>
            <person name="Kim M.S."/>
            <person name="Lee J.M."/>
            <person name="Cheong K."/>
            <person name="Shin H.S."/>
            <person name="Kim S.B."/>
            <person name="Han K."/>
            <person name="Lee J."/>
            <person name="Park M."/>
            <person name="Lee H.A."/>
            <person name="Lee H.Y."/>
            <person name="Lee Y."/>
            <person name="Oh S."/>
            <person name="Lee J.H."/>
            <person name="Choi E."/>
            <person name="Choi E."/>
            <person name="Lee S.E."/>
            <person name="Jeon J."/>
            <person name="Kim H."/>
            <person name="Choi G."/>
            <person name="Song H."/>
            <person name="Lee J."/>
            <person name="Lee S.C."/>
            <person name="Kwon J.K."/>
            <person name="Lee H.Y."/>
            <person name="Koo N."/>
            <person name="Hong Y."/>
            <person name="Kim R.W."/>
            <person name="Kang W.H."/>
            <person name="Huh J.H."/>
            <person name="Kang B.C."/>
            <person name="Yang T.J."/>
            <person name="Lee Y.H."/>
            <person name="Bennetzen J.L."/>
            <person name="Choi D."/>
        </authorList>
    </citation>
    <scope>NUCLEOTIDE SEQUENCE [LARGE SCALE GENOMIC DNA]</scope>
    <source>
        <strain evidence="4">cv. CM334</strain>
    </source>
</reference>
<dbReference type="Gramene" id="PHT72672">
    <property type="protein sequence ID" value="PHT72672"/>
    <property type="gene ID" value="T459_23457"/>
</dbReference>
<keyword evidence="4" id="KW-1185">Reference proteome</keyword>
<dbReference type="PANTHER" id="PTHR45670">
    <property type="entry name" value="E3 UBIQUITIN-PROTEIN LIGASE TRIP12"/>
    <property type="match status" value="1"/>
</dbReference>
<keyword evidence="1" id="KW-0808">Transferase</keyword>
<proteinExistence type="predicted"/>
<dbReference type="STRING" id="4072.A0A2G2YSE9"/>
<dbReference type="PANTHER" id="PTHR45670:SF1">
    <property type="entry name" value="E3 UBIQUITIN-PROTEIN LIGASE HECTD1"/>
    <property type="match status" value="1"/>
</dbReference>
<feature type="region of interest" description="Disordered" evidence="2">
    <location>
        <begin position="34"/>
        <end position="54"/>
    </location>
</feature>
<dbReference type="GO" id="GO:0006511">
    <property type="term" value="P:ubiquitin-dependent protein catabolic process"/>
    <property type="evidence" value="ECO:0007669"/>
    <property type="project" value="InterPro"/>
</dbReference>
<sequence length="141" mass="15169">MKTDGITLFTNEKKLGKEKAHKVRVRDRDAEQSLGLNIDSSGGAGGEYDNNDNEGGVGILHQNLTSASNTLQGLLRKLSSRLDDLLSGSVMGLASSSHKSGWLMKILSGLRADGEEGKQVEALIQLCEILFIGTEDSLSYF</sequence>
<dbReference type="EMBL" id="AYRZ02000009">
    <property type="protein sequence ID" value="PHT72672.1"/>
    <property type="molecule type" value="Genomic_DNA"/>
</dbReference>
<accession>A0A2G2YSE9</accession>
<evidence type="ECO:0000256" key="1">
    <source>
        <dbReference type="ARBA" id="ARBA00022679"/>
    </source>
</evidence>
<evidence type="ECO:0000313" key="3">
    <source>
        <dbReference type="EMBL" id="PHT72672.1"/>
    </source>
</evidence>
<protein>
    <submittedName>
        <fullName evidence="3">Uncharacterized protein</fullName>
    </submittedName>
</protein>
<dbReference type="InterPro" id="IPR045322">
    <property type="entry name" value="HECTD1/TRIP12-like"/>
</dbReference>
<dbReference type="AlphaFoldDB" id="A0A2G2YSE9"/>
<evidence type="ECO:0000313" key="4">
    <source>
        <dbReference type="Proteomes" id="UP000222542"/>
    </source>
</evidence>
<gene>
    <name evidence="3" type="ORF">T459_23457</name>
</gene>
<dbReference type="Proteomes" id="UP000222542">
    <property type="component" value="Unassembled WGS sequence"/>
</dbReference>
<evidence type="ECO:0000256" key="2">
    <source>
        <dbReference type="SAM" id="MobiDB-lite"/>
    </source>
</evidence>
<reference evidence="3 4" key="1">
    <citation type="journal article" date="2014" name="Nat. Genet.">
        <title>Genome sequence of the hot pepper provides insights into the evolution of pungency in Capsicum species.</title>
        <authorList>
            <person name="Kim S."/>
            <person name="Park M."/>
            <person name="Yeom S.I."/>
            <person name="Kim Y.M."/>
            <person name="Lee J.M."/>
            <person name="Lee H.A."/>
            <person name="Seo E."/>
            <person name="Choi J."/>
            <person name="Cheong K."/>
            <person name="Kim K.T."/>
            <person name="Jung K."/>
            <person name="Lee G.W."/>
            <person name="Oh S.K."/>
            <person name="Bae C."/>
            <person name="Kim S.B."/>
            <person name="Lee H.Y."/>
            <person name="Kim S.Y."/>
            <person name="Kim M.S."/>
            <person name="Kang B.C."/>
            <person name="Jo Y.D."/>
            <person name="Yang H.B."/>
            <person name="Jeong H.J."/>
            <person name="Kang W.H."/>
            <person name="Kwon J.K."/>
            <person name="Shin C."/>
            <person name="Lim J.Y."/>
            <person name="Park J.H."/>
            <person name="Huh J.H."/>
            <person name="Kim J.S."/>
            <person name="Kim B.D."/>
            <person name="Cohen O."/>
            <person name="Paran I."/>
            <person name="Suh M.C."/>
            <person name="Lee S.B."/>
            <person name="Kim Y.K."/>
            <person name="Shin Y."/>
            <person name="Noh S.J."/>
            <person name="Park J."/>
            <person name="Seo Y.S."/>
            <person name="Kwon S.Y."/>
            <person name="Kim H.A."/>
            <person name="Park J.M."/>
            <person name="Kim H.J."/>
            <person name="Choi S.B."/>
            <person name="Bosland P.W."/>
            <person name="Reeves G."/>
            <person name="Jo S.H."/>
            <person name="Lee B.W."/>
            <person name="Cho H.T."/>
            <person name="Choi H.S."/>
            <person name="Lee M.S."/>
            <person name="Yu Y."/>
            <person name="Do Choi Y."/>
            <person name="Park B.S."/>
            <person name="van Deynze A."/>
            <person name="Ashrafi H."/>
            <person name="Hill T."/>
            <person name="Kim W.T."/>
            <person name="Pai H.S."/>
            <person name="Ahn H.K."/>
            <person name="Yeam I."/>
            <person name="Giovannoni J.J."/>
            <person name="Rose J.K."/>
            <person name="Sorensen I."/>
            <person name="Lee S.J."/>
            <person name="Kim R.W."/>
            <person name="Choi I.Y."/>
            <person name="Choi B.S."/>
            <person name="Lim J.S."/>
            <person name="Lee Y.H."/>
            <person name="Choi D."/>
        </authorList>
    </citation>
    <scope>NUCLEOTIDE SEQUENCE [LARGE SCALE GENOMIC DNA]</scope>
    <source>
        <strain evidence="4">cv. CM334</strain>
    </source>
</reference>
<comment type="caution">
    <text evidence="3">The sequence shown here is derived from an EMBL/GenBank/DDBJ whole genome shotgun (WGS) entry which is preliminary data.</text>
</comment>